<reference evidence="1 2" key="1">
    <citation type="journal article" date="2014" name="PLoS Genet.">
        <title>Phylogenetically driven sequencing of extremely halophilic archaea reveals strategies for static and dynamic osmo-response.</title>
        <authorList>
            <person name="Becker E.A."/>
            <person name="Seitzer P.M."/>
            <person name="Tritt A."/>
            <person name="Larsen D."/>
            <person name="Krusor M."/>
            <person name="Yao A.I."/>
            <person name="Wu D."/>
            <person name="Madern D."/>
            <person name="Eisen J.A."/>
            <person name="Darling A.E."/>
            <person name="Facciotti M.T."/>
        </authorList>
    </citation>
    <scope>NUCLEOTIDE SEQUENCE [LARGE SCALE GENOMIC DNA]</scope>
    <source>
        <strain evidence="1 2">ATCC 33800</strain>
    </source>
</reference>
<organism evidence="1 2">
    <name type="scientific">Haloarcula marismortui ATCC 33800</name>
    <dbReference type="NCBI Taxonomy" id="662476"/>
    <lineage>
        <taxon>Archaea</taxon>
        <taxon>Methanobacteriati</taxon>
        <taxon>Methanobacteriota</taxon>
        <taxon>Stenosarchaea group</taxon>
        <taxon>Halobacteria</taxon>
        <taxon>Halobacteriales</taxon>
        <taxon>Haloarculaceae</taxon>
        <taxon>Haloarcula</taxon>
    </lineage>
</organism>
<dbReference type="Proteomes" id="UP000011659">
    <property type="component" value="Unassembled WGS sequence"/>
</dbReference>
<sequence>MEFASEIEAVSLQCCFEPVHIINEKDGVVNVVFLAELSKEDLGQSGCIRRKRTDIEVFVGVRIDGGVQPVLVIVDANHTLMQQLDSELHRRLAANRLFIPNSGLPFGNVDTQINKNRNCIRKQQSCRVNLNTVLHRSLGCPFVLDKIQINLLSTTADACDFGMDSRNHLRLTFDAQLTTVV</sequence>
<dbReference type="EMBL" id="AOLR01000069">
    <property type="protein sequence ID" value="EMA07798.1"/>
    <property type="molecule type" value="Genomic_DNA"/>
</dbReference>
<evidence type="ECO:0000313" key="1">
    <source>
        <dbReference type="EMBL" id="EMA07798.1"/>
    </source>
</evidence>
<accession>M0JHE9</accession>
<dbReference type="AlphaFoldDB" id="M0JHE9"/>
<keyword evidence="2" id="KW-1185">Reference proteome</keyword>
<evidence type="ECO:0000313" key="2">
    <source>
        <dbReference type="Proteomes" id="UP000011659"/>
    </source>
</evidence>
<comment type="caution">
    <text evidence="1">The sequence shown here is derived from an EMBL/GenBank/DDBJ whole genome shotgun (WGS) entry which is preliminary data.</text>
</comment>
<gene>
    <name evidence="1" type="ORF">C436_21215</name>
</gene>
<proteinExistence type="predicted"/>
<protein>
    <submittedName>
        <fullName evidence="1">Uncharacterized protein</fullName>
    </submittedName>
</protein>
<name>M0JHE9_9EURY</name>